<protein>
    <submittedName>
        <fullName evidence="1">Uncharacterized protein</fullName>
    </submittedName>
</protein>
<gene>
    <name evidence="1" type="ORF">A4A59_00480</name>
</gene>
<dbReference type="AlphaFoldDB" id="A0A154ILU9"/>
<dbReference type="EMBL" id="LVYU01000079">
    <property type="protein sequence ID" value="KZB01402.1"/>
    <property type="molecule type" value="Genomic_DNA"/>
</dbReference>
<comment type="caution">
    <text evidence="1">The sequence shown here is derived from an EMBL/GenBank/DDBJ whole genome shotgun (WGS) entry which is preliminary data.</text>
</comment>
<accession>A0A154ILU9</accession>
<name>A0A154ILU9_RHILE</name>
<organism evidence="1">
    <name type="scientific">Rhizobium leguminosarum</name>
    <dbReference type="NCBI Taxonomy" id="384"/>
    <lineage>
        <taxon>Bacteria</taxon>
        <taxon>Pseudomonadati</taxon>
        <taxon>Pseudomonadota</taxon>
        <taxon>Alphaproteobacteria</taxon>
        <taxon>Hyphomicrobiales</taxon>
        <taxon>Rhizobiaceae</taxon>
        <taxon>Rhizobium/Agrobacterium group</taxon>
        <taxon>Rhizobium</taxon>
    </lineage>
</organism>
<sequence>MAQSFANAVYFCRETGLAGRNSRPLLQLLRLVNINAPGGHPSACQKPGARLAKFGFDMGSHSD</sequence>
<reference evidence="1" key="1">
    <citation type="submission" date="2016-03" db="EMBL/GenBank/DDBJ databases">
        <title>Microsymbionts genomes from the relict species Vavilovia formosa.</title>
        <authorList>
            <person name="Chirak E."/>
            <person name="Kimeklis A."/>
            <person name="Kopat V."/>
            <person name="Andronov E."/>
        </authorList>
    </citation>
    <scope>NUCLEOTIDE SEQUENCE [LARGE SCALE GENOMIC DNA]</scope>
    <source>
        <strain evidence="1">Vaf12</strain>
    </source>
</reference>
<evidence type="ECO:0000313" key="1">
    <source>
        <dbReference type="EMBL" id="KZB01402.1"/>
    </source>
</evidence>
<proteinExistence type="predicted"/>